<evidence type="ECO:0000256" key="1">
    <source>
        <dbReference type="SAM" id="MobiDB-lite"/>
    </source>
</evidence>
<dbReference type="Proteomes" id="UP000886520">
    <property type="component" value="Chromosome 13"/>
</dbReference>
<dbReference type="Pfam" id="PF07939">
    <property type="entry name" value="DUF1685"/>
    <property type="match status" value="1"/>
</dbReference>
<feature type="compositionally biased region" description="Basic and acidic residues" evidence="1">
    <location>
        <begin position="1"/>
        <end position="16"/>
    </location>
</feature>
<dbReference type="AlphaFoldDB" id="A0A9D4UPN2"/>
<name>A0A9D4UPN2_ADICA</name>
<dbReference type="InterPro" id="IPR012881">
    <property type="entry name" value="DUF1685"/>
</dbReference>
<organism evidence="2 3">
    <name type="scientific">Adiantum capillus-veneris</name>
    <name type="common">Maidenhair fern</name>
    <dbReference type="NCBI Taxonomy" id="13818"/>
    <lineage>
        <taxon>Eukaryota</taxon>
        <taxon>Viridiplantae</taxon>
        <taxon>Streptophyta</taxon>
        <taxon>Embryophyta</taxon>
        <taxon>Tracheophyta</taxon>
        <taxon>Polypodiopsida</taxon>
        <taxon>Polypodiidae</taxon>
        <taxon>Polypodiales</taxon>
        <taxon>Pteridineae</taxon>
        <taxon>Pteridaceae</taxon>
        <taxon>Vittarioideae</taxon>
        <taxon>Adiantum</taxon>
    </lineage>
</organism>
<evidence type="ECO:0000313" key="2">
    <source>
        <dbReference type="EMBL" id="KAI5071277.1"/>
    </source>
</evidence>
<keyword evidence="3" id="KW-1185">Reference proteome</keyword>
<gene>
    <name evidence="2" type="ORF">GOP47_0013528</name>
</gene>
<sequence length="294" mass="32990">MSKAGRAEEATRRSSEDGDDTESFNEEECLFAEGEDLNDDEWHQGPFAYYSRRPARPSSFHKPVQHHHHEDDLNALRISGHVHQMRPHSDSRPECALFSSYDERSSTRRFGAASPDAKPTLQRTLRGKKSSRSVRESLLAEAWERKRGLMLSEELASSKERTFLGQSSSDCEKQAEANVQGLCHEPRRSGTRSLTDDDFEELQGCIDLGFRFDQSAIPDLCETLPALEVYCAVAQSLQESPILNSPVRQSPTQCSLPSPTASWRVASPGDDPKDVKDRLRHWAQAVACNARLCC</sequence>
<feature type="region of interest" description="Disordered" evidence="1">
    <location>
        <begin position="106"/>
        <end position="132"/>
    </location>
</feature>
<comment type="caution">
    <text evidence="2">The sequence shown here is derived from an EMBL/GenBank/DDBJ whole genome shotgun (WGS) entry which is preliminary data.</text>
</comment>
<feature type="compositionally biased region" description="Acidic residues" evidence="1">
    <location>
        <begin position="17"/>
        <end position="39"/>
    </location>
</feature>
<dbReference type="PANTHER" id="PTHR31865">
    <property type="entry name" value="OSJNBA0071G03.3 PROTEIN"/>
    <property type="match status" value="1"/>
</dbReference>
<evidence type="ECO:0000313" key="3">
    <source>
        <dbReference type="Proteomes" id="UP000886520"/>
    </source>
</evidence>
<protein>
    <submittedName>
        <fullName evidence="2">Uncharacterized protein</fullName>
    </submittedName>
</protein>
<dbReference type="PANTHER" id="PTHR31865:SF3">
    <property type="entry name" value="PHOSPHODIESTERASE EPSILON-1, PUTATIVE (DUF1685)-RELATED"/>
    <property type="match status" value="1"/>
</dbReference>
<feature type="region of interest" description="Disordered" evidence="1">
    <location>
        <begin position="1"/>
        <end position="69"/>
    </location>
</feature>
<reference evidence="2" key="1">
    <citation type="submission" date="2021-01" db="EMBL/GenBank/DDBJ databases">
        <title>Adiantum capillus-veneris genome.</title>
        <authorList>
            <person name="Fang Y."/>
            <person name="Liao Q."/>
        </authorList>
    </citation>
    <scope>NUCLEOTIDE SEQUENCE</scope>
    <source>
        <strain evidence="2">H3</strain>
        <tissue evidence="2">Leaf</tissue>
    </source>
</reference>
<dbReference type="OrthoDB" id="1918709at2759"/>
<proteinExistence type="predicted"/>
<accession>A0A9D4UPN2</accession>
<dbReference type="EMBL" id="JABFUD020000013">
    <property type="protein sequence ID" value="KAI5071277.1"/>
    <property type="molecule type" value="Genomic_DNA"/>
</dbReference>